<organism evidence="2 3">
    <name type="scientific">Acidovorax ebreus (strain TPSY)</name>
    <name type="common">Diaphorobacter sp. (strain TPSY)</name>
    <dbReference type="NCBI Taxonomy" id="535289"/>
    <lineage>
        <taxon>Bacteria</taxon>
        <taxon>Pseudomonadati</taxon>
        <taxon>Pseudomonadota</taxon>
        <taxon>Betaproteobacteria</taxon>
        <taxon>Burkholderiales</taxon>
        <taxon>Comamonadaceae</taxon>
        <taxon>Diaphorobacter</taxon>
    </lineage>
</organism>
<dbReference type="Proteomes" id="UP000000450">
    <property type="component" value="Chromosome"/>
</dbReference>
<dbReference type="KEGG" id="dia:Dtpsy_1378"/>
<name>A0A9J9QAY4_ACIET</name>
<accession>A0A9J9QAY4</accession>
<dbReference type="AlphaFoldDB" id="A0A9J9QAY4"/>
<dbReference type="Gene3D" id="1.10.10.10">
    <property type="entry name" value="Winged helix-like DNA-binding domain superfamily/Winged helix DNA-binding domain"/>
    <property type="match status" value="1"/>
</dbReference>
<evidence type="ECO:0000313" key="3">
    <source>
        <dbReference type="Proteomes" id="UP000000450"/>
    </source>
</evidence>
<dbReference type="InterPro" id="IPR014601">
    <property type="entry name" value="Trans_reg_MarR_HTH"/>
</dbReference>
<dbReference type="InterPro" id="IPR000835">
    <property type="entry name" value="HTH_MarR-typ"/>
</dbReference>
<keyword evidence="3" id="KW-1185">Reference proteome</keyword>
<dbReference type="EMBL" id="CP001392">
    <property type="protein sequence ID" value="ACM32842.1"/>
    <property type="molecule type" value="Genomic_DNA"/>
</dbReference>
<reference evidence="2 3" key="1">
    <citation type="journal article" date="2010" name="J. Bacteriol.">
        <title>Completed genome sequence of the anaerobic iron-oxidizing bacterium Acidovorax ebreus strain TPSY.</title>
        <authorList>
            <person name="Byrne-Bailey K.G."/>
            <person name="Weber K.A."/>
            <person name="Chair A.H."/>
            <person name="Bose S."/>
            <person name="Knox T."/>
            <person name="Spanbauer T.L."/>
            <person name="Chertkov O."/>
            <person name="Coates J.D."/>
        </authorList>
    </citation>
    <scope>NUCLEOTIDE SEQUENCE [LARGE SCALE GENOMIC DNA]</scope>
    <source>
        <strain evidence="2 3">TPSY</strain>
    </source>
</reference>
<sequence>MTAAARPKSPAPAATAKVGKAAKARGPIVSSAHLVSDRSAEMSEFEFGLIVAGNAFHRWVVHCMAAAGLRDLTPLDVVVLHHVTHRARDKRLADICFIMNVEDTHVVNYSLKKLLALGVVASSKNGKDVTYAATEAGRAHVQRYREIRESCLIDALNADDGLNRDIGELARLLRVLSGMYDQAARAAASM</sequence>
<dbReference type="InterPro" id="IPR036388">
    <property type="entry name" value="WH-like_DNA-bd_sf"/>
</dbReference>
<dbReference type="PIRSF" id="PIRSF036158">
    <property type="entry name" value="UCP036158_MarR"/>
    <property type="match status" value="1"/>
</dbReference>
<evidence type="ECO:0000259" key="1">
    <source>
        <dbReference type="Pfam" id="PF13463"/>
    </source>
</evidence>
<proteinExistence type="predicted"/>
<gene>
    <name evidence="2" type="ordered locus">Dtpsy_1378</name>
</gene>
<dbReference type="GeneID" id="84681917"/>
<dbReference type="InterPro" id="IPR036390">
    <property type="entry name" value="WH_DNA-bd_sf"/>
</dbReference>
<dbReference type="GO" id="GO:0003700">
    <property type="term" value="F:DNA-binding transcription factor activity"/>
    <property type="evidence" value="ECO:0007669"/>
    <property type="project" value="InterPro"/>
</dbReference>
<dbReference type="RefSeq" id="WP_015912995.1">
    <property type="nucleotide sequence ID" value="NC_011992.1"/>
</dbReference>
<protein>
    <submittedName>
        <fullName evidence="2">Transcriptional regulator</fullName>
    </submittedName>
</protein>
<feature type="domain" description="HTH marR-type" evidence="1">
    <location>
        <begin position="72"/>
        <end position="137"/>
    </location>
</feature>
<dbReference type="SUPFAM" id="SSF46785">
    <property type="entry name" value="Winged helix' DNA-binding domain"/>
    <property type="match status" value="1"/>
</dbReference>
<dbReference type="Pfam" id="PF13463">
    <property type="entry name" value="HTH_27"/>
    <property type="match status" value="1"/>
</dbReference>
<evidence type="ECO:0000313" key="2">
    <source>
        <dbReference type="EMBL" id="ACM32842.1"/>
    </source>
</evidence>